<organism evidence="1 2">
    <name type="scientific">Glossina pallidipes</name>
    <name type="common">Tsetse fly</name>
    <dbReference type="NCBI Taxonomy" id="7398"/>
    <lineage>
        <taxon>Eukaryota</taxon>
        <taxon>Metazoa</taxon>
        <taxon>Ecdysozoa</taxon>
        <taxon>Arthropoda</taxon>
        <taxon>Hexapoda</taxon>
        <taxon>Insecta</taxon>
        <taxon>Pterygota</taxon>
        <taxon>Neoptera</taxon>
        <taxon>Endopterygota</taxon>
        <taxon>Diptera</taxon>
        <taxon>Brachycera</taxon>
        <taxon>Muscomorpha</taxon>
        <taxon>Hippoboscoidea</taxon>
        <taxon>Glossinidae</taxon>
        <taxon>Glossina</taxon>
    </lineage>
</organism>
<dbReference type="EnsemblMetazoa" id="GPAI034489-RA">
    <property type="protein sequence ID" value="GPAI034489-PA"/>
    <property type="gene ID" value="GPAI034489"/>
</dbReference>
<dbReference type="VEuPathDB" id="VectorBase:GPAI034489"/>
<keyword evidence="2" id="KW-1185">Reference proteome</keyword>
<accession>A0A1B0A4V0</accession>
<protein>
    <submittedName>
        <fullName evidence="1">Uncharacterized protein</fullName>
    </submittedName>
</protein>
<reference evidence="2" key="1">
    <citation type="submission" date="2014-03" db="EMBL/GenBank/DDBJ databases">
        <authorList>
            <person name="Aksoy S."/>
            <person name="Warren W."/>
            <person name="Wilson R.K."/>
        </authorList>
    </citation>
    <scope>NUCLEOTIDE SEQUENCE [LARGE SCALE GENOMIC DNA]</scope>
    <source>
        <strain evidence="2">IAEA</strain>
    </source>
</reference>
<dbReference type="AlphaFoldDB" id="A0A1B0A4V0"/>
<dbReference type="Proteomes" id="UP000092445">
    <property type="component" value="Unassembled WGS sequence"/>
</dbReference>
<evidence type="ECO:0000313" key="2">
    <source>
        <dbReference type="Proteomes" id="UP000092445"/>
    </source>
</evidence>
<reference evidence="1" key="2">
    <citation type="submission" date="2020-05" db="UniProtKB">
        <authorList>
            <consortium name="EnsemblMetazoa"/>
        </authorList>
    </citation>
    <scope>IDENTIFICATION</scope>
    <source>
        <strain evidence="1">IAEA</strain>
    </source>
</reference>
<sequence>MMNKTKIKDPKDANTSINLAIGNTDESMDTDGRHDSVAVCTISRAHNQSSETFSRGQVHTSRRFALHKDLLMPPISV</sequence>
<evidence type="ECO:0000313" key="1">
    <source>
        <dbReference type="EnsemblMetazoa" id="GPAI034489-PA"/>
    </source>
</evidence>
<name>A0A1B0A4V0_GLOPL</name>
<proteinExistence type="predicted"/>